<dbReference type="GO" id="GO:0006508">
    <property type="term" value="P:proteolysis"/>
    <property type="evidence" value="ECO:0007669"/>
    <property type="project" value="InterPro"/>
</dbReference>
<dbReference type="InterPro" id="IPR011992">
    <property type="entry name" value="EF-hand-dom_pair"/>
</dbReference>
<dbReference type="EMBL" id="BGZK01003209">
    <property type="protein sequence ID" value="GBO98758.1"/>
    <property type="molecule type" value="Genomic_DNA"/>
</dbReference>
<gene>
    <name evidence="3" type="primary">CalpC</name>
    <name evidence="3" type="ORF">EVAR_101274_1</name>
</gene>
<dbReference type="InterPro" id="IPR022683">
    <property type="entry name" value="Calpain_III"/>
</dbReference>
<dbReference type="CDD" id="cd00214">
    <property type="entry name" value="Calpain_III"/>
    <property type="match status" value="1"/>
</dbReference>
<dbReference type="InterPro" id="IPR022682">
    <property type="entry name" value="Calpain_domain_III"/>
</dbReference>
<dbReference type="AlphaFoldDB" id="A0A4C1S940"/>
<evidence type="ECO:0000313" key="3">
    <source>
        <dbReference type="EMBL" id="GBO98758.1"/>
    </source>
</evidence>
<dbReference type="SUPFAM" id="SSF49758">
    <property type="entry name" value="Calpain large subunit, middle domain (domain III)"/>
    <property type="match status" value="1"/>
</dbReference>
<feature type="domain" description="Peptidase C2 calpain" evidence="2">
    <location>
        <begin position="87"/>
        <end position="220"/>
    </location>
</feature>
<dbReference type="Proteomes" id="UP000299102">
    <property type="component" value="Unassembled WGS sequence"/>
</dbReference>
<dbReference type="InterPro" id="IPR022684">
    <property type="entry name" value="Calpain_cysteine_protease"/>
</dbReference>
<proteinExistence type="inferred from homology"/>
<sequence length="458" mass="52221">VHTTEGALYVVLLGRPQMPGQVQATHVVFDSSKWKTILAHEKERLLATSHGFWMLLSELRCTFTHIELAHLDAQISVDEPSLAGKRLWYMNVYQAGWRRGVTAGGCRNNTEFFHVNPQIQISLEEEDTVVICLNQFSIMEPKVIGFSLYTLSKPLNEMAPANFFKKQKSAINSQYTNSKQVSNRCKLDAGSYLLLPTTYEPRIEADFSLRVFSSKPLSMRVLDENPQLLRAAIVRAPAPTPGPHRDQPFAHYESLPQGGYWRRSAFVGRFNLVKTIQVAKSERNTAGLKRRLKMLKNLKTEQVFLQLADEHRTVDPFQLQELLDACLPNDYIKSCAQIDTCRHIVLTMGNGKGRLPMAQFRDLMCSLKLWQTVFRMHAREKMGVVRAERLRDALRDLGFVVPEHVLSNLVLRYMRKDGMLRFGDFVSAVLHLQRAFVAEVFFDGVAVNVYATSDLMML</sequence>
<dbReference type="PANTHER" id="PTHR10183">
    <property type="entry name" value="CALPAIN"/>
    <property type="match status" value="1"/>
</dbReference>
<comment type="similarity">
    <text evidence="1">Belongs to the peptidase C2 family.</text>
</comment>
<reference evidence="3 4" key="1">
    <citation type="journal article" date="2019" name="Commun. Biol.">
        <title>The bagworm genome reveals a unique fibroin gene that provides high tensile strength.</title>
        <authorList>
            <person name="Kono N."/>
            <person name="Nakamura H."/>
            <person name="Ohtoshi R."/>
            <person name="Tomita M."/>
            <person name="Numata K."/>
            <person name="Arakawa K."/>
        </authorList>
    </citation>
    <scope>NUCLEOTIDE SEQUENCE [LARGE SCALE GENOMIC DNA]</scope>
</reference>
<protein>
    <submittedName>
        <fullName evidence="3">Calpain-C</fullName>
    </submittedName>
</protein>
<dbReference type="PRINTS" id="PR00704">
    <property type="entry name" value="CALPAIN"/>
</dbReference>
<name>A0A4C1S940_EUMVA</name>
<dbReference type="Gene3D" id="2.60.120.380">
    <property type="match status" value="1"/>
</dbReference>
<dbReference type="SUPFAM" id="SSF47473">
    <property type="entry name" value="EF-hand"/>
    <property type="match status" value="1"/>
</dbReference>
<dbReference type="GO" id="GO:0004198">
    <property type="term" value="F:calcium-dependent cysteine-type endopeptidase activity"/>
    <property type="evidence" value="ECO:0007669"/>
    <property type="project" value="InterPro"/>
</dbReference>
<feature type="non-terminal residue" evidence="3">
    <location>
        <position position="1"/>
    </location>
</feature>
<accession>A0A4C1S940</accession>
<dbReference type="InterPro" id="IPR033883">
    <property type="entry name" value="C2_III"/>
</dbReference>
<dbReference type="STRING" id="151549.A0A4C1S940"/>
<evidence type="ECO:0000256" key="1">
    <source>
        <dbReference type="ARBA" id="ARBA00007623"/>
    </source>
</evidence>
<keyword evidence="4" id="KW-1185">Reference proteome</keyword>
<organism evidence="3 4">
    <name type="scientific">Eumeta variegata</name>
    <name type="common">Bagworm moth</name>
    <name type="synonym">Eumeta japonica</name>
    <dbReference type="NCBI Taxonomy" id="151549"/>
    <lineage>
        <taxon>Eukaryota</taxon>
        <taxon>Metazoa</taxon>
        <taxon>Ecdysozoa</taxon>
        <taxon>Arthropoda</taxon>
        <taxon>Hexapoda</taxon>
        <taxon>Insecta</taxon>
        <taxon>Pterygota</taxon>
        <taxon>Neoptera</taxon>
        <taxon>Endopterygota</taxon>
        <taxon>Lepidoptera</taxon>
        <taxon>Glossata</taxon>
        <taxon>Ditrysia</taxon>
        <taxon>Tineoidea</taxon>
        <taxon>Psychidae</taxon>
        <taxon>Oiketicinae</taxon>
        <taxon>Eumeta</taxon>
    </lineage>
</organism>
<dbReference type="GO" id="GO:0005737">
    <property type="term" value="C:cytoplasm"/>
    <property type="evidence" value="ECO:0007669"/>
    <property type="project" value="TreeGrafter"/>
</dbReference>
<evidence type="ECO:0000313" key="4">
    <source>
        <dbReference type="Proteomes" id="UP000299102"/>
    </source>
</evidence>
<evidence type="ECO:0000259" key="2">
    <source>
        <dbReference type="SMART" id="SM00720"/>
    </source>
</evidence>
<dbReference type="InterPro" id="IPR036213">
    <property type="entry name" value="Calpain_III_sf"/>
</dbReference>
<comment type="caution">
    <text evidence="3">The sequence shown here is derived from an EMBL/GenBank/DDBJ whole genome shotgun (WGS) entry which is preliminary data.</text>
</comment>
<dbReference type="OrthoDB" id="424753at2759"/>
<dbReference type="Gene3D" id="1.10.238.10">
    <property type="entry name" value="EF-hand"/>
    <property type="match status" value="1"/>
</dbReference>
<dbReference type="PANTHER" id="PTHR10183:SF394">
    <property type="entry name" value="CALPAIN-C"/>
    <property type="match status" value="1"/>
</dbReference>
<dbReference type="Pfam" id="PF01067">
    <property type="entry name" value="Calpain_III"/>
    <property type="match status" value="1"/>
</dbReference>
<dbReference type="SMART" id="SM00720">
    <property type="entry name" value="calpain_III"/>
    <property type="match status" value="1"/>
</dbReference>